<accession>A0ABR7TC70</accession>
<keyword evidence="2" id="KW-0233">DNA recombination</keyword>
<evidence type="ECO:0000256" key="2">
    <source>
        <dbReference type="HAMAP-Rule" id="MF_00984"/>
    </source>
</evidence>
<sequence length="171" mass="19129">MINNVVLVGRLTKDADLRYTSNGTAVATFSLAVNRQFTNQKGERDADFINCVIWRKSAESFANFTRKGALVGVEGRIQTRSYDNQQGQRVYVTEVVVETFSLLESKSKSEQRKDQSDSNSGSYGSQQSSYNNTQGNSQEAPRNQQYQNFGNSDPFEKSGQPIDISDDDLPF</sequence>
<dbReference type="SUPFAM" id="SSF50249">
    <property type="entry name" value="Nucleic acid-binding proteins"/>
    <property type="match status" value="1"/>
</dbReference>
<dbReference type="PIRSF" id="PIRSF002070">
    <property type="entry name" value="SSB"/>
    <property type="match status" value="1"/>
</dbReference>
<dbReference type="NCBIfam" id="TIGR00621">
    <property type="entry name" value="ssb"/>
    <property type="match status" value="1"/>
</dbReference>
<feature type="short sequence motif" description="Important for interaction with partner proteins" evidence="2">
    <location>
        <begin position="166"/>
        <end position="171"/>
    </location>
</feature>
<keyword evidence="2" id="KW-0234">DNA repair</keyword>
<feature type="compositionally biased region" description="Low complexity" evidence="4">
    <location>
        <begin position="117"/>
        <end position="138"/>
    </location>
</feature>
<comment type="caution">
    <text evidence="2">Lacks conserved residue(s) required for the propagation of feature annotation.</text>
</comment>
<dbReference type="InterPro" id="IPR011344">
    <property type="entry name" value="ssDNA-bd"/>
</dbReference>
<dbReference type="Pfam" id="PF00436">
    <property type="entry name" value="SSB"/>
    <property type="match status" value="1"/>
</dbReference>
<proteinExistence type="inferred from homology"/>
<feature type="compositionally biased region" description="Polar residues" evidence="4">
    <location>
        <begin position="139"/>
        <end position="151"/>
    </location>
</feature>
<protein>
    <recommendedName>
        <fullName evidence="2 3">Single-stranded DNA-binding protein</fullName>
        <shortName evidence="2">SSB</shortName>
    </recommendedName>
</protein>
<dbReference type="CDD" id="cd04496">
    <property type="entry name" value="SSB_OBF"/>
    <property type="match status" value="1"/>
</dbReference>
<comment type="function">
    <text evidence="2">Plays an important role in DNA replication, recombination and repair. Binds to ssDNA and to an array of partner proteins to recruit them to their sites of action during DNA metabolism.</text>
</comment>
<gene>
    <name evidence="5" type="primary">ssb</name>
    <name evidence="5" type="ORF">GLO26_06920</name>
</gene>
<keyword evidence="1 2" id="KW-0238">DNA-binding</keyword>
<keyword evidence="2" id="KW-0235">DNA replication</keyword>
<keyword evidence="6" id="KW-1185">Reference proteome</keyword>
<dbReference type="InterPro" id="IPR000424">
    <property type="entry name" value="Primosome_PriB/ssb"/>
</dbReference>
<feature type="region of interest" description="Disordered" evidence="4">
    <location>
        <begin position="105"/>
        <end position="171"/>
    </location>
</feature>
<dbReference type="Proteomes" id="UP000638836">
    <property type="component" value="Unassembled WGS sequence"/>
</dbReference>
<dbReference type="InterPro" id="IPR012340">
    <property type="entry name" value="NA-bd_OB-fold"/>
</dbReference>
<organism evidence="5 6">
    <name type="scientific">Carnobacterium inhibens</name>
    <dbReference type="NCBI Taxonomy" id="147709"/>
    <lineage>
        <taxon>Bacteria</taxon>
        <taxon>Bacillati</taxon>
        <taxon>Bacillota</taxon>
        <taxon>Bacilli</taxon>
        <taxon>Lactobacillales</taxon>
        <taxon>Carnobacteriaceae</taxon>
        <taxon>Carnobacterium</taxon>
    </lineage>
</organism>
<evidence type="ECO:0000256" key="3">
    <source>
        <dbReference type="PIRNR" id="PIRNR002070"/>
    </source>
</evidence>
<dbReference type="HAMAP" id="MF_00984">
    <property type="entry name" value="SSB"/>
    <property type="match status" value="1"/>
</dbReference>
<feature type="compositionally biased region" description="Basic and acidic residues" evidence="4">
    <location>
        <begin position="105"/>
        <end position="116"/>
    </location>
</feature>
<dbReference type="EMBL" id="WNJQ01000005">
    <property type="protein sequence ID" value="MBC9825554.1"/>
    <property type="molecule type" value="Genomic_DNA"/>
</dbReference>
<dbReference type="GO" id="GO:0003677">
    <property type="term" value="F:DNA binding"/>
    <property type="evidence" value="ECO:0007669"/>
    <property type="project" value="UniProtKB-KW"/>
</dbReference>
<evidence type="ECO:0000313" key="5">
    <source>
        <dbReference type="EMBL" id="MBC9825554.1"/>
    </source>
</evidence>
<reference evidence="5 6" key="1">
    <citation type="journal article" date="2020" name="Microorganisms">
        <title>New Insight into Antimicrobial Compounds from Food and Marine-Sourced Carnobacterium Species through Phenotype and Genome Analyses.</title>
        <authorList>
            <person name="Begrem S."/>
            <person name="Ivaniuk F."/>
            <person name="Gigout-Chevalier F."/>
            <person name="Kolypczuk L."/>
            <person name="Bonnetot S."/>
            <person name="Leroi F."/>
            <person name="Grovel O."/>
            <person name="Delbarre-Ladrat C."/>
            <person name="Passerini D."/>
        </authorList>
    </citation>
    <scope>NUCLEOTIDE SEQUENCE [LARGE SCALE GENOMIC DNA]</scope>
    <source>
        <strain evidence="5 6">MIP2551</strain>
    </source>
</reference>
<dbReference type="RefSeq" id="WP_023176497.1">
    <property type="nucleotide sequence ID" value="NZ_WNJQ01000005.1"/>
</dbReference>
<evidence type="ECO:0000313" key="6">
    <source>
        <dbReference type="Proteomes" id="UP000638836"/>
    </source>
</evidence>
<keyword evidence="2" id="KW-0227">DNA damage</keyword>
<comment type="caution">
    <text evidence="5">The sequence shown here is derived from an EMBL/GenBank/DDBJ whole genome shotgun (WGS) entry which is preliminary data.</text>
</comment>
<dbReference type="PANTHER" id="PTHR10302">
    <property type="entry name" value="SINGLE-STRANDED DNA-BINDING PROTEIN"/>
    <property type="match status" value="1"/>
</dbReference>
<dbReference type="PROSITE" id="PS50935">
    <property type="entry name" value="SSB"/>
    <property type="match status" value="1"/>
</dbReference>
<dbReference type="Gene3D" id="2.40.50.140">
    <property type="entry name" value="Nucleic acid-binding proteins"/>
    <property type="match status" value="1"/>
</dbReference>
<evidence type="ECO:0000256" key="4">
    <source>
        <dbReference type="SAM" id="MobiDB-lite"/>
    </source>
</evidence>
<evidence type="ECO:0000256" key="1">
    <source>
        <dbReference type="ARBA" id="ARBA00023125"/>
    </source>
</evidence>
<comment type="subunit">
    <text evidence="2">Homotetramer.</text>
</comment>
<name>A0ABR7TC70_9LACT</name>
<dbReference type="PANTHER" id="PTHR10302:SF27">
    <property type="entry name" value="SINGLE-STRANDED DNA-BINDING PROTEIN"/>
    <property type="match status" value="1"/>
</dbReference>